<comment type="caution">
    <text evidence="1">The sequence shown here is derived from an EMBL/GenBank/DDBJ whole genome shotgun (WGS) entry which is preliminary data.</text>
</comment>
<organism evidence="1 2">
    <name type="scientific">Lysinibacillus fusiformis</name>
    <dbReference type="NCBI Taxonomy" id="28031"/>
    <lineage>
        <taxon>Bacteria</taxon>
        <taxon>Bacillati</taxon>
        <taxon>Bacillota</taxon>
        <taxon>Bacilli</taxon>
        <taxon>Bacillales</taxon>
        <taxon>Bacillaceae</taxon>
        <taxon>Lysinibacillus</taxon>
    </lineage>
</organism>
<gene>
    <name evidence="1" type="ORF">CRI88_21135</name>
</gene>
<reference evidence="1 2" key="1">
    <citation type="submission" date="2017-10" db="EMBL/GenBank/DDBJ databases">
        <title>Draft genome of Lysinibacillus fusiformis strain Juneja, a laboratory-derived pathogen of Drosophila melanogaster.</title>
        <authorList>
            <person name="Smith B.R."/>
            <person name="Unckless R.L."/>
        </authorList>
    </citation>
    <scope>NUCLEOTIDE SEQUENCE [LARGE SCALE GENOMIC DNA]</scope>
    <source>
        <strain evidence="1 2">Juneja</strain>
    </source>
</reference>
<name>A0A2I0UV26_9BACI</name>
<proteinExistence type="predicted"/>
<sequence length="243" mass="28452">MTKKVLLIIVEGQTEQIILEDYLDAHFANSTIRFDVQREDILTKWDAHKRIPNIKNSVVRVIQSYLEKYKFLANDLTAVVHITDTDGCFIAPECVKVDEKIEQNLFYTEDAILVKSAKRKEQIEQRNDMKAKNAKILIANDHFSINRMKVPYQLFYFSTNLEHVLWDERNEIPTEKIQKADAFMDNLSGTIEEYLRAYLPVSSELPYREKIKKSWSFLMEGCHSLQRGTNVPLLFEMIKTDVQ</sequence>
<dbReference type="RefSeq" id="WP_036118980.1">
    <property type="nucleotide sequence ID" value="NZ_JAZBNI010000013.1"/>
</dbReference>
<evidence type="ECO:0000313" key="2">
    <source>
        <dbReference type="Proteomes" id="UP000234956"/>
    </source>
</evidence>
<accession>A0A2I0UV26</accession>
<dbReference type="EMBL" id="PDFK01000011">
    <property type="protein sequence ID" value="PKU49889.1"/>
    <property type="molecule type" value="Genomic_DNA"/>
</dbReference>
<evidence type="ECO:0000313" key="1">
    <source>
        <dbReference type="EMBL" id="PKU49889.1"/>
    </source>
</evidence>
<dbReference type="Proteomes" id="UP000234956">
    <property type="component" value="Unassembled WGS sequence"/>
</dbReference>
<dbReference type="AlphaFoldDB" id="A0A2I0UV26"/>
<protein>
    <submittedName>
        <fullName evidence="1">Uncharacterized protein</fullName>
    </submittedName>
</protein>